<organism evidence="1 2">
    <name type="scientific">Aristaeella hokkaidonensis</name>
    <dbReference type="NCBI Taxonomy" id="3046382"/>
    <lineage>
        <taxon>Bacteria</taxon>
        <taxon>Bacillati</taxon>
        <taxon>Bacillota</taxon>
        <taxon>Clostridia</taxon>
        <taxon>Eubacteriales</taxon>
        <taxon>Aristaeellaceae</taxon>
        <taxon>Aristaeella</taxon>
    </lineage>
</organism>
<evidence type="ECO:0000313" key="1">
    <source>
        <dbReference type="EMBL" id="QUC66178.1"/>
    </source>
</evidence>
<dbReference type="EMBL" id="CP068393">
    <property type="protein sequence ID" value="QUC66178.1"/>
    <property type="molecule type" value="Genomic_DNA"/>
</dbReference>
<reference evidence="1" key="1">
    <citation type="submission" date="2021-01" db="EMBL/GenBank/DDBJ databases">
        <title>Complete genome sequence of Clostridiales bacterium R-7.</title>
        <authorList>
            <person name="Mahoney-Kurpe S.C."/>
            <person name="Palevich N."/>
            <person name="Koike S."/>
            <person name="Moon C.D."/>
            <person name="Attwood G.T."/>
        </authorList>
    </citation>
    <scope>NUCLEOTIDE SEQUENCE</scope>
    <source>
        <strain evidence="1">R-7</strain>
    </source>
</reference>
<dbReference type="Proteomes" id="UP000682782">
    <property type="component" value="Chromosome"/>
</dbReference>
<name>A0AC61MX71_9FIRM</name>
<protein>
    <submittedName>
        <fullName evidence="1">Uncharacterized protein</fullName>
    </submittedName>
</protein>
<evidence type="ECO:0000313" key="2">
    <source>
        <dbReference type="Proteomes" id="UP000682782"/>
    </source>
</evidence>
<keyword evidence="2" id="KW-1185">Reference proteome</keyword>
<sequence>MNLETIVVALITAGFAFLGVYVSNRKQTALVSYRLEKLEEKVDKHNSVVERMFRLEETVKNLQDELKEIKHL</sequence>
<proteinExistence type="predicted"/>
<accession>A0AC61MX71</accession>
<gene>
    <name evidence="1" type="ORF">JYE49_09885</name>
</gene>